<dbReference type="SFLD" id="SFLDG01065">
    <property type="entry name" value="anaerobic_coproporphyrinogen-I"/>
    <property type="match status" value="1"/>
</dbReference>
<reference evidence="9" key="1">
    <citation type="submission" date="2018-06" db="EMBL/GenBank/DDBJ databases">
        <authorList>
            <person name="Zhirakovskaya E."/>
        </authorList>
    </citation>
    <scope>NUCLEOTIDE SEQUENCE</scope>
</reference>
<comment type="similarity">
    <text evidence="1">Belongs to the anaerobic coproporphyrinogen-III oxidase family. HemW subfamily.</text>
</comment>
<sequence>MPEFTTLPPLALYIHLPWCAKKCPYCDFNSHTSKQALPEKQYIAALISDLEAQLPSIWGRRIISVFMGGGTPSLFSAESIHELLSTLRSYLNCLPGMEITMEANPGSVEQSKFNEFFAAGINRLSIGVQSFNEQKLQALGRIHSAAEAYKAIDVARSAGFENINIDLMFALPEQTVEQGLDDLQQAINLSPEHISWYQLTIEPNTLFYNHPPHTPSDDDSWEMQQQGQQRLQSAGYEQYEISAYAKKKRQCKHNLNYWQFGDYLALGAGAHGKITRSDTADINRYWQIRQPEAYMQARADEKTSGRETLQPEQIVFEFMLNALRLKQGFDIKIFEQHTGLGADVITERCEQAIKDGLLLKQGEQFSATEQGYLFLNDLINRFSSC</sequence>
<organism evidence="9">
    <name type="scientific">hydrothermal vent metagenome</name>
    <dbReference type="NCBI Taxonomy" id="652676"/>
    <lineage>
        <taxon>unclassified sequences</taxon>
        <taxon>metagenomes</taxon>
        <taxon>ecological metagenomes</taxon>
    </lineage>
</organism>
<dbReference type="PROSITE" id="PS51918">
    <property type="entry name" value="RADICAL_SAM"/>
    <property type="match status" value="1"/>
</dbReference>
<dbReference type="PANTHER" id="PTHR13932">
    <property type="entry name" value="COPROPORPHYRINIGEN III OXIDASE"/>
    <property type="match status" value="1"/>
</dbReference>
<dbReference type="GO" id="GO:0004109">
    <property type="term" value="F:coproporphyrinogen oxidase activity"/>
    <property type="evidence" value="ECO:0007669"/>
    <property type="project" value="InterPro"/>
</dbReference>
<keyword evidence="3" id="KW-0949">S-adenosyl-L-methionine</keyword>
<dbReference type="CDD" id="cd01335">
    <property type="entry name" value="Radical_SAM"/>
    <property type="match status" value="1"/>
</dbReference>
<proteinExistence type="inferred from homology"/>
<dbReference type="SFLD" id="SFLDF00288">
    <property type="entry name" value="HemN-like__clustered_with_nucl"/>
    <property type="match status" value="1"/>
</dbReference>
<evidence type="ECO:0000313" key="9">
    <source>
        <dbReference type="EMBL" id="VAW63725.1"/>
    </source>
</evidence>
<dbReference type="Gene3D" id="3.20.20.70">
    <property type="entry name" value="Aldolase class I"/>
    <property type="match status" value="1"/>
</dbReference>
<dbReference type="SUPFAM" id="SSF102114">
    <property type="entry name" value="Radical SAM enzymes"/>
    <property type="match status" value="1"/>
</dbReference>
<dbReference type="GO" id="GO:0051539">
    <property type="term" value="F:4 iron, 4 sulfur cluster binding"/>
    <property type="evidence" value="ECO:0007669"/>
    <property type="project" value="InterPro"/>
</dbReference>
<evidence type="ECO:0000256" key="4">
    <source>
        <dbReference type="ARBA" id="ARBA00022723"/>
    </source>
</evidence>
<dbReference type="InterPro" id="IPR058240">
    <property type="entry name" value="rSAM_sf"/>
</dbReference>
<evidence type="ECO:0000256" key="2">
    <source>
        <dbReference type="ARBA" id="ARBA00022617"/>
    </source>
</evidence>
<dbReference type="AlphaFoldDB" id="A0A3B0X5Y6"/>
<keyword evidence="2" id="KW-0349">Heme</keyword>
<evidence type="ECO:0000259" key="8">
    <source>
        <dbReference type="PROSITE" id="PS51918"/>
    </source>
</evidence>
<dbReference type="InterPro" id="IPR034505">
    <property type="entry name" value="Coproporphyrinogen-III_oxidase"/>
</dbReference>
<dbReference type="SFLD" id="SFLDF00562">
    <property type="entry name" value="HemN-like__clustered_with_heat"/>
    <property type="match status" value="1"/>
</dbReference>
<keyword evidence="7" id="KW-0143">Chaperone</keyword>
<dbReference type="InterPro" id="IPR006638">
    <property type="entry name" value="Elp3/MiaA/NifB-like_rSAM"/>
</dbReference>
<keyword evidence="6" id="KW-0411">Iron-sulfur</keyword>
<dbReference type="InterPro" id="IPR013785">
    <property type="entry name" value="Aldolase_TIM"/>
</dbReference>
<dbReference type="PANTHER" id="PTHR13932:SF5">
    <property type="entry name" value="RADICAL S-ADENOSYL METHIONINE DOMAIN-CONTAINING PROTEIN 1, MITOCHONDRIAL"/>
    <property type="match status" value="1"/>
</dbReference>
<keyword evidence="5" id="KW-0408">Iron</keyword>
<evidence type="ECO:0000256" key="6">
    <source>
        <dbReference type="ARBA" id="ARBA00023014"/>
    </source>
</evidence>
<evidence type="ECO:0000256" key="1">
    <source>
        <dbReference type="ARBA" id="ARBA00006100"/>
    </source>
</evidence>
<dbReference type="GO" id="GO:0046872">
    <property type="term" value="F:metal ion binding"/>
    <property type="evidence" value="ECO:0007669"/>
    <property type="project" value="UniProtKB-KW"/>
</dbReference>
<dbReference type="SFLD" id="SFLDS00029">
    <property type="entry name" value="Radical_SAM"/>
    <property type="match status" value="1"/>
</dbReference>
<dbReference type="InterPro" id="IPR010723">
    <property type="entry name" value="HemN_C"/>
</dbReference>
<keyword evidence="4" id="KW-0479">Metal-binding</keyword>
<name>A0A3B0X5Y6_9ZZZZ</name>
<dbReference type="InterPro" id="IPR004559">
    <property type="entry name" value="HemW-like"/>
</dbReference>
<evidence type="ECO:0000256" key="5">
    <source>
        <dbReference type="ARBA" id="ARBA00023004"/>
    </source>
</evidence>
<protein>
    <submittedName>
        <fullName evidence="9">Radical SAM family enzyme, similar to coproporphyrinogen III oxidase, oxygen-independent, clustered with nucleoside-triphosphatase RdgB</fullName>
    </submittedName>
</protein>
<evidence type="ECO:0000256" key="7">
    <source>
        <dbReference type="ARBA" id="ARBA00023186"/>
    </source>
</evidence>
<gene>
    <name evidence="9" type="ORF">MNBD_GAMMA10-439</name>
</gene>
<feature type="domain" description="Radical SAM core" evidence="8">
    <location>
        <begin position="4"/>
        <end position="237"/>
    </location>
</feature>
<dbReference type="InterPro" id="IPR007197">
    <property type="entry name" value="rSAM"/>
</dbReference>
<accession>A0A3B0X5Y6</accession>
<dbReference type="GO" id="GO:0006779">
    <property type="term" value="P:porphyrin-containing compound biosynthetic process"/>
    <property type="evidence" value="ECO:0007669"/>
    <property type="project" value="InterPro"/>
</dbReference>
<dbReference type="EMBL" id="UOFJ01000118">
    <property type="protein sequence ID" value="VAW63725.1"/>
    <property type="molecule type" value="Genomic_DNA"/>
</dbReference>
<dbReference type="Pfam" id="PF04055">
    <property type="entry name" value="Radical_SAM"/>
    <property type="match status" value="1"/>
</dbReference>
<dbReference type="Pfam" id="PF06969">
    <property type="entry name" value="HemN_C"/>
    <property type="match status" value="1"/>
</dbReference>
<evidence type="ECO:0000256" key="3">
    <source>
        <dbReference type="ARBA" id="ARBA00022691"/>
    </source>
</evidence>
<dbReference type="NCBIfam" id="TIGR00539">
    <property type="entry name" value="hemN_rel"/>
    <property type="match status" value="1"/>
</dbReference>
<dbReference type="SMART" id="SM00729">
    <property type="entry name" value="Elp3"/>
    <property type="match status" value="1"/>
</dbReference>
<dbReference type="GO" id="GO:0005737">
    <property type="term" value="C:cytoplasm"/>
    <property type="evidence" value="ECO:0007669"/>
    <property type="project" value="InterPro"/>
</dbReference>